<dbReference type="Proteomes" id="UP000198893">
    <property type="component" value="Unassembled WGS sequence"/>
</dbReference>
<dbReference type="EMBL" id="FODS01000001">
    <property type="protein sequence ID" value="SEO07587.1"/>
    <property type="molecule type" value="Genomic_DNA"/>
</dbReference>
<keyword evidence="4" id="KW-1185">Reference proteome</keyword>
<evidence type="ECO:0000256" key="1">
    <source>
        <dbReference type="SAM" id="MobiDB-lite"/>
    </source>
</evidence>
<feature type="region of interest" description="Disordered" evidence="1">
    <location>
        <begin position="157"/>
        <end position="179"/>
    </location>
</feature>
<evidence type="ECO:0000313" key="3">
    <source>
        <dbReference type="EMBL" id="SEO07587.1"/>
    </source>
</evidence>
<dbReference type="RefSeq" id="WP_093114817.1">
    <property type="nucleotide sequence ID" value="NZ_FODS01000001.1"/>
</dbReference>
<evidence type="ECO:0008006" key="5">
    <source>
        <dbReference type="Google" id="ProtNLM"/>
    </source>
</evidence>
<sequence length="776" mass="84267">MTRWIVFALLAAILTAGPVHAVAVPVRTGDHADFTRLVLTLPDSETGWRLRKRGQGYRLTLEAEGIEYDLSESFVRISRERLADLRAVGGDRALDLLLNCGCSVRSFRFGDRHLVVDIQDTKGTGTGHEAHVFGFGLPAVDSPTPRAKLRFARAVPRRTPERFPRPSADAAVSANLPTPRGEDWLGNEGFFERQKQVRTARIKLLEGLGKAATQGLLDPVERVGRQVLRVPDTRERQDSTSAPPSPPAESKGGLPNVNMAAQTSIDQAVEQTFDALRTQASDVRCLTSAAVAIQDWADDRSMAAQLADWRGKLYGEFDKPDIASVTGLARLYLHFGFGAEAEQILKLAQAESPRHDVLFAMARMMDHNSVGRVNPFAGQLTCDGGAALWSLLAEETPEAAGNVNVRAVLQAFSVLPAHLRLHLGPRLNERFIARQDVEASQAILKATERGAEAPDARVHMAEAQLDMSTGDMAAAEKNLDKVVASNSELSPAALVDLIESRHEQGESLREDLAALVGAMAIEHRNEPEGADLRMAHVTARAMTSEFAAAFEALSDLENRDGAGNAAQARSRLVDRLTDRAEDFAFAELMLRKVVLPGKSLEASVENAAANRLVALGFPTEARHLIAEGADGDIGSARRMLRARAAILLGKPRQAEADLLGLKGQEANRLRAEARSMAGEHERAAALLASIGETEEAENAAWLAGSWDRLRSAETDVFRNLTRVVSAPEAPQGDLQLASLDEVTLSESRTLLEESIEARETLRNLLAHFKVQVPQTE</sequence>
<reference evidence="3 4" key="1">
    <citation type="submission" date="2016-10" db="EMBL/GenBank/DDBJ databases">
        <authorList>
            <person name="de Groot N.N."/>
        </authorList>
    </citation>
    <scope>NUCLEOTIDE SEQUENCE [LARGE SCALE GENOMIC DNA]</scope>
    <source>
        <strain evidence="3 4">DSM 27842</strain>
    </source>
</reference>
<name>A0A1H8LR16_9RHOB</name>
<keyword evidence="2" id="KW-0732">Signal</keyword>
<dbReference type="STRING" id="569882.SAMN04490248_101257"/>
<dbReference type="OrthoDB" id="7847197at2"/>
<feature type="region of interest" description="Disordered" evidence="1">
    <location>
        <begin position="228"/>
        <end position="256"/>
    </location>
</feature>
<accession>A0A1H8LR16</accession>
<evidence type="ECO:0000313" key="4">
    <source>
        <dbReference type="Proteomes" id="UP000198893"/>
    </source>
</evidence>
<dbReference type="AlphaFoldDB" id="A0A1H8LR16"/>
<feature type="signal peptide" evidence="2">
    <location>
        <begin position="1"/>
        <end position="21"/>
    </location>
</feature>
<gene>
    <name evidence="3" type="ORF">SAMN04490248_101257</name>
</gene>
<protein>
    <recommendedName>
        <fullName evidence="5">Tetratricopeptide repeat-containing protein</fullName>
    </recommendedName>
</protein>
<feature type="chain" id="PRO_5011593946" description="Tetratricopeptide repeat-containing protein" evidence="2">
    <location>
        <begin position="22"/>
        <end position="776"/>
    </location>
</feature>
<organism evidence="3 4">
    <name type="scientific">Salinihabitans flavidus</name>
    <dbReference type="NCBI Taxonomy" id="569882"/>
    <lineage>
        <taxon>Bacteria</taxon>
        <taxon>Pseudomonadati</taxon>
        <taxon>Pseudomonadota</taxon>
        <taxon>Alphaproteobacteria</taxon>
        <taxon>Rhodobacterales</taxon>
        <taxon>Roseobacteraceae</taxon>
        <taxon>Salinihabitans</taxon>
    </lineage>
</organism>
<proteinExistence type="predicted"/>
<evidence type="ECO:0000256" key="2">
    <source>
        <dbReference type="SAM" id="SignalP"/>
    </source>
</evidence>